<organism evidence="1 2">
    <name type="scientific">Ramlibacter tataouinensis (strain ATCC BAA-407 / DSM 14655 / LMG 21543 / TTB310)</name>
    <dbReference type="NCBI Taxonomy" id="365046"/>
    <lineage>
        <taxon>Bacteria</taxon>
        <taxon>Pseudomonadati</taxon>
        <taxon>Pseudomonadota</taxon>
        <taxon>Betaproteobacteria</taxon>
        <taxon>Burkholderiales</taxon>
        <taxon>Comamonadaceae</taxon>
        <taxon>Ramlibacter</taxon>
    </lineage>
</organism>
<name>F5XW23_RAMTT</name>
<dbReference type="KEGG" id="rta:Rta_30170"/>
<evidence type="ECO:0000313" key="1">
    <source>
        <dbReference type="EMBL" id="AEG94126.1"/>
    </source>
</evidence>
<accession>F5XW23</accession>
<dbReference type="RefSeq" id="WP_013902357.1">
    <property type="nucleotide sequence ID" value="NC_015677.1"/>
</dbReference>
<sequence>MLRQILRDPVSPLRCTGVVALVLALLLAQSLGLVHRVLHAPALGAGPAAALAHAHAPDHEVADAHGEDAYAHAIGWLAELMASHEESGDCRLFDQQSHGDVVLHLAVLGDSAPAAPAPLAKPALAVPATPAAPFHARGPPPLL</sequence>
<keyword evidence="2" id="KW-1185">Reference proteome</keyword>
<protein>
    <submittedName>
        <fullName evidence="1">Uncharacterized protein</fullName>
    </submittedName>
</protein>
<dbReference type="Proteomes" id="UP000008385">
    <property type="component" value="Chromosome"/>
</dbReference>
<reference evidence="1 2" key="2">
    <citation type="journal article" date="2011" name="PLoS ONE">
        <title>The Cyst-Dividing Bacterium Ramlibacter tataouinensis TTB310 Genome Reveals a Well-Stocked Toolbox for Adaptation to a Desert Environment.</title>
        <authorList>
            <person name="De Luca G."/>
            <person name="Barakat M."/>
            <person name="Ortet P."/>
            <person name="Fochesato S."/>
            <person name="Jourlin-Castelli C."/>
            <person name="Ansaldi M."/>
            <person name="Py B."/>
            <person name="Fichant G."/>
            <person name="Coutinho P.M."/>
            <person name="Voulhoux R."/>
            <person name="Bastien O."/>
            <person name="Marechal E."/>
            <person name="Henrissat B."/>
            <person name="Quentin Y."/>
            <person name="Noirot P."/>
            <person name="Filloux A."/>
            <person name="Mejean V."/>
            <person name="Dubow M.S."/>
            <person name="Barras F."/>
            <person name="Barbe V."/>
            <person name="Weissenbach J."/>
            <person name="Mihalcescu I."/>
            <person name="Vermeglio A."/>
            <person name="Achouak W."/>
            <person name="Heulin T."/>
        </authorList>
    </citation>
    <scope>NUCLEOTIDE SEQUENCE [LARGE SCALE GENOMIC DNA]</scope>
    <source>
        <strain evidence="2">ATCC BAA-407 / DSM 14655 / LMG 21543 / TTB310</strain>
    </source>
</reference>
<evidence type="ECO:0000313" key="2">
    <source>
        <dbReference type="Proteomes" id="UP000008385"/>
    </source>
</evidence>
<dbReference type="AlphaFoldDB" id="F5XW23"/>
<dbReference type="STRING" id="365046.Rta_30170"/>
<reference evidence="2" key="1">
    <citation type="submission" date="2006-01" db="EMBL/GenBank/DDBJ databases">
        <title>Genome of the cyst-dividing bacterium Ramlibacter tataouinensis.</title>
        <authorList>
            <person name="Barakat M."/>
            <person name="Ortet P."/>
            <person name="De Luca G."/>
            <person name="Jourlin-Castelli C."/>
            <person name="Ansaldi M."/>
            <person name="Py B."/>
            <person name="Fichant G."/>
            <person name="Coutinho P."/>
            <person name="Voulhoux R."/>
            <person name="Bastien O."/>
            <person name="Roy S."/>
            <person name="Marechal E."/>
            <person name="Henrissat B."/>
            <person name="Quentin Y."/>
            <person name="Noirot P."/>
            <person name="Filloux A."/>
            <person name="Mejean V."/>
            <person name="DuBow M."/>
            <person name="Barras F."/>
            <person name="Heulin T."/>
        </authorList>
    </citation>
    <scope>NUCLEOTIDE SEQUENCE [LARGE SCALE GENOMIC DNA]</scope>
    <source>
        <strain evidence="2">ATCC BAA-407 / DSM 14655 / LMG 21543 / TTB310</strain>
    </source>
</reference>
<proteinExistence type="predicted"/>
<dbReference type="HOGENOM" id="CLU_1843493_0_0_4"/>
<gene>
    <name evidence="1" type="ordered locus">Rta_30170</name>
</gene>
<dbReference type="OrthoDB" id="9153250at2"/>
<dbReference type="EMBL" id="CP000245">
    <property type="protein sequence ID" value="AEG94126.1"/>
    <property type="molecule type" value="Genomic_DNA"/>
</dbReference>